<keyword evidence="3" id="KW-0732">Signal</keyword>
<evidence type="ECO:0000256" key="5">
    <source>
        <dbReference type="ARBA" id="ARBA00023139"/>
    </source>
</evidence>
<evidence type="ECO:0000313" key="8">
    <source>
        <dbReference type="EMBL" id="KAA2561698.1"/>
    </source>
</evidence>
<name>A0A9P3ZJ44_9BACT</name>
<dbReference type="EMBL" id="VVUY01000005">
    <property type="protein sequence ID" value="KAA2561698.1"/>
    <property type="molecule type" value="Genomic_DNA"/>
</dbReference>
<dbReference type="RefSeq" id="WP_055202676.1">
    <property type="nucleotide sequence ID" value="NZ_JADMQE010000003.1"/>
</dbReference>
<keyword evidence="5" id="KW-0564">Palmitate</keyword>
<reference evidence="8 9" key="1">
    <citation type="journal article" date="2019" name="Nat. Med.">
        <title>A library of human gut bacterial isolates paired with longitudinal multiomics data enables mechanistic microbiome research.</title>
        <authorList>
            <person name="Poyet M."/>
            <person name="Groussin M."/>
            <person name="Gibbons S.M."/>
            <person name="Avila-Pacheco J."/>
            <person name="Jiang X."/>
            <person name="Kearney S.M."/>
            <person name="Perrotta A.R."/>
            <person name="Berdy B."/>
            <person name="Zhao S."/>
            <person name="Lieberman T.D."/>
            <person name="Swanson P.K."/>
            <person name="Smith M."/>
            <person name="Roesemann S."/>
            <person name="Alexander J.E."/>
            <person name="Rich S.A."/>
            <person name="Livny J."/>
            <person name="Vlamakis H."/>
            <person name="Clish C."/>
            <person name="Bullock K."/>
            <person name="Deik A."/>
            <person name="Scott J."/>
            <person name="Pierce K.A."/>
            <person name="Xavier R.J."/>
            <person name="Alm E.J."/>
        </authorList>
    </citation>
    <scope>NUCLEOTIDE SEQUENCE [LARGE SCALE GENOMIC DNA]</scope>
    <source>
        <strain evidence="8 9">BIOML-A204</strain>
    </source>
</reference>
<dbReference type="Proteomes" id="UP000323119">
    <property type="component" value="Unassembled WGS sequence"/>
</dbReference>
<dbReference type="PROSITE" id="PS51257">
    <property type="entry name" value="PROKAR_LIPOPROTEIN"/>
    <property type="match status" value="1"/>
</dbReference>
<keyword evidence="7" id="KW-0449">Lipoprotein</keyword>
<gene>
    <name evidence="8" type="ORF">F2S36_07000</name>
</gene>
<dbReference type="GO" id="GO:0009279">
    <property type="term" value="C:cell outer membrane"/>
    <property type="evidence" value="ECO:0007669"/>
    <property type="project" value="UniProtKB-SubCell"/>
</dbReference>
<proteinExistence type="inferred from homology"/>
<evidence type="ECO:0000256" key="6">
    <source>
        <dbReference type="ARBA" id="ARBA00023237"/>
    </source>
</evidence>
<accession>A0A9P3ZJ44</accession>
<comment type="caution">
    <text evidence="8">The sequence shown here is derived from an EMBL/GenBank/DDBJ whole genome shotgun (WGS) entry which is preliminary data.</text>
</comment>
<evidence type="ECO:0000256" key="7">
    <source>
        <dbReference type="ARBA" id="ARBA00023288"/>
    </source>
</evidence>
<keyword evidence="6" id="KW-0998">Cell outer membrane</keyword>
<dbReference type="InterPro" id="IPR014941">
    <property type="entry name" value="FimB/Mfa2/Mfa3"/>
</dbReference>
<comment type="subcellular location">
    <subcellularLocation>
        <location evidence="1">Cell outer membrane</location>
    </subcellularLocation>
</comment>
<evidence type="ECO:0000256" key="1">
    <source>
        <dbReference type="ARBA" id="ARBA00004442"/>
    </source>
</evidence>
<organism evidence="8 9">
    <name type="scientific">Alistipes onderdonkii</name>
    <dbReference type="NCBI Taxonomy" id="328813"/>
    <lineage>
        <taxon>Bacteria</taxon>
        <taxon>Pseudomonadati</taxon>
        <taxon>Bacteroidota</taxon>
        <taxon>Bacteroidia</taxon>
        <taxon>Bacteroidales</taxon>
        <taxon>Rikenellaceae</taxon>
        <taxon>Alistipes</taxon>
    </lineage>
</organism>
<evidence type="ECO:0000313" key="9">
    <source>
        <dbReference type="Proteomes" id="UP000323119"/>
    </source>
</evidence>
<keyword evidence="4" id="KW-0472">Membrane</keyword>
<evidence type="ECO:0000256" key="3">
    <source>
        <dbReference type="ARBA" id="ARBA00022729"/>
    </source>
</evidence>
<dbReference type="Pfam" id="PF08842">
    <property type="entry name" value="Mfa2"/>
    <property type="match status" value="1"/>
</dbReference>
<evidence type="ECO:0000256" key="2">
    <source>
        <dbReference type="ARBA" id="ARBA00007248"/>
    </source>
</evidence>
<protein>
    <submittedName>
        <fullName evidence="8">FimB/Mfa2 family fimbrial subunit</fullName>
    </submittedName>
</protein>
<sequence length="314" mass="35628">MRWTARHIIHRRAAMLAGSVAGLCLLLCACSLEDDRDICCGNIRMEIRYVPYGVEELATYIRSLRHFVFDAGGRFVREIPSGEPIRMLRFSLPDGDYTLLTLGNAESPLAFEAGDRTLATLEMELAGLTPSGEYLDADELYWGVCRMHVDGSRQQTFTTYMNNIHCHLHVKVMWHNMPEDVGAYRMEIGQVPVGYSLCPDRCHTVGDKLIPAGNGKLATHVERTPLKAQELRGEFVTMRYTAEHIPVFRLWFGDKAVTEPIDLRRAFRTWGWNPDAAAVQEYRIQLTLFADGSVEVRPWIDADVEDWQDGGTFN</sequence>
<evidence type="ECO:0000256" key="4">
    <source>
        <dbReference type="ARBA" id="ARBA00023136"/>
    </source>
</evidence>
<dbReference type="Gene3D" id="2.60.40.2100">
    <property type="match status" value="1"/>
</dbReference>
<dbReference type="AlphaFoldDB" id="A0A9P3ZJ44"/>
<comment type="similarity">
    <text evidence="2">Belongs to the bacteroidetes fimbrillin superfamily. FimB/Mfa2 family.</text>
</comment>